<dbReference type="GO" id="GO:0009617">
    <property type="term" value="P:response to bacterium"/>
    <property type="evidence" value="ECO:0007669"/>
    <property type="project" value="TreeGrafter"/>
</dbReference>
<dbReference type="InterPro" id="IPR013106">
    <property type="entry name" value="Ig_V-set"/>
</dbReference>
<dbReference type="AlphaFoldDB" id="A0A8J7TGB0"/>
<proteinExistence type="predicted"/>
<feature type="domain" description="Ig-like" evidence="8">
    <location>
        <begin position="93"/>
        <end position="187"/>
    </location>
</feature>
<name>A0A8J7TGB0_ATRSP</name>
<evidence type="ECO:0000256" key="1">
    <source>
        <dbReference type="ARBA" id="ARBA00004236"/>
    </source>
</evidence>
<keyword evidence="3" id="KW-0732">Signal</keyword>
<evidence type="ECO:0000256" key="4">
    <source>
        <dbReference type="ARBA" id="ARBA00022859"/>
    </source>
</evidence>
<evidence type="ECO:0000256" key="7">
    <source>
        <dbReference type="ARBA" id="ARBA00023180"/>
    </source>
</evidence>
<accession>A0A8J7TGB0</accession>
<keyword evidence="5" id="KW-0472">Membrane</keyword>
<dbReference type="SMART" id="SM00406">
    <property type="entry name" value="IGv"/>
    <property type="match status" value="1"/>
</dbReference>
<dbReference type="SMART" id="SM00409">
    <property type="entry name" value="IG"/>
    <property type="match status" value="2"/>
</dbReference>
<keyword evidence="2" id="KW-1003">Cell membrane</keyword>
<protein>
    <submittedName>
        <fullName evidence="9">KVX01 protein</fullName>
    </submittedName>
</protein>
<evidence type="ECO:0000256" key="6">
    <source>
        <dbReference type="ARBA" id="ARBA00023157"/>
    </source>
</evidence>
<comment type="caution">
    <text evidence="9">The sequence shown here is derived from an EMBL/GenBank/DDBJ whole genome shotgun (WGS) entry which is preliminary data.</text>
</comment>
<dbReference type="Proteomes" id="UP000736164">
    <property type="component" value="Unassembled WGS sequence"/>
</dbReference>
<feature type="non-terminal residue" evidence="9">
    <location>
        <position position="224"/>
    </location>
</feature>
<evidence type="ECO:0000313" key="9">
    <source>
        <dbReference type="EMBL" id="MBN3321941.1"/>
    </source>
</evidence>
<dbReference type="PANTHER" id="PTHR19433:SF111">
    <property type="entry name" value="T CELL RECEPTOR ALPHA VARIABLE 4"/>
    <property type="match status" value="1"/>
</dbReference>
<gene>
    <name evidence="9" type="primary">Kvx01</name>
    <name evidence="9" type="ORF">GTO95_0003862</name>
</gene>
<evidence type="ECO:0000256" key="5">
    <source>
        <dbReference type="ARBA" id="ARBA00023136"/>
    </source>
</evidence>
<dbReference type="EMBL" id="JAAWVO010057546">
    <property type="protein sequence ID" value="MBN3321941.1"/>
    <property type="molecule type" value="Genomic_DNA"/>
</dbReference>
<dbReference type="InterPro" id="IPR003599">
    <property type="entry name" value="Ig_sub"/>
</dbReference>
<dbReference type="SUPFAM" id="SSF48726">
    <property type="entry name" value="Immunoglobulin"/>
    <property type="match status" value="2"/>
</dbReference>
<dbReference type="InterPro" id="IPR013783">
    <property type="entry name" value="Ig-like_fold"/>
</dbReference>
<reference evidence="9" key="1">
    <citation type="journal article" date="2021" name="Cell">
        <title>Tracing the genetic footprints of vertebrate landing in non-teleost ray-finned fishes.</title>
        <authorList>
            <person name="Bi X."/>
            <person name="Wang K."/>
            <person name="Yang L."/>
            <person name="Pan H."/>
            <person name="Jiang H."/>
            <person name="Wei Q."/>
            <person name="Fang M."/>
            <person name="Yu H."/>
            <person name="Zhu C."/>
            <person name="Cai Y."/>
            <person name="He Y."/>
            <person name="Gan X."/>
            <person name="Zeng H."/>
            <person name="Yu D."/>
            <person name="Zhu Y."/>
            <person name="Jiang H."/>
            <person name="Qiu Q."/>
            <person name="Yang H."/>
            <person name="Zhang Y.E."/>
            <person name="Wang W."/>
            <person name="Zhu M."/>
            <person name="He S."/>
            <person name="Zhang G."/>
        </authorList>
    </citation>
    <scope>NUCLEOTIDE SEQUENCE</scope>
    <source>
        <strain evidence="9">Allg_001</strain>
    </source>
</reference>
<comment type="subcellular location">
    <subcellularLocation>
        <location evidence="1">Cell membrane</location>
    </subcellularLocation>
</comment>
<evidence type="ECO:0000313" key="10">
    <source>
        <dbReference type="Proteomes" id="UP000736164"/>
    </source>
</evidence>
<keyword evidence="4" id="KW-0391">Immunity</keyword>
<sequence>MRDPGHLAWFKQDTGRAPLCILSTYSNVNGSTIHNGFSINRFKIQKSSSSFNLSILHVEFSDAGLYFCGMIPITHMEFGNATLLQFEVLGVAPGGAVSQPSLSLTVKPGDTVTLQCCVLMRDPGHLAWFKQDTGRAPLCILSTYSNVNGSTIHNGFSINRFKIQKSSSSFNLSILHVEFSDAGLYFCGMIPITHMEFGNATLLQFEGKQIIIKIYLTDDFIQRI</sequence>
<keyword evidence="7" id="KW-0325">Glycoprotein</keyword>
<organism evidence="9 10">
    <name type="scientific">Atractosteus spatula</name>
    <name type="common">Alligator gar</name>
    <name type="synonym">Lepisosteus spatula</name>
    <dbReference type="NCBI Taxonomy" id="7917"/>
    <lineage>
        <taxon>Eukaryota</taxon>
        <taxon>Metazoa</taxon>
        <taxon>Chordata</taxon>
        <taxon>Craniata</taxon>
        <taxon>Vertebrata</taxon>
        <taxon>Euteleostomi</taxon>
        <taxon>Actinopterygii</taxon>
        <taxon>Neopterygii</taxon>
        <taxon>Holostei</taxon>
        <taxon>Semionotiformes</taxon>
        <taxon>Lepisosteidae</taxon>
        <taxon>Atractosteus</taxon>
    </lineage>
</organism>
<dbReference type="CDD" id="cd00099">
    <property type="entry name" value="IgV"/>
    <property type="match status" value="2"/>
</dbReference>
<dbReference type="Pfam" id="PF07686">
    <property type="entry name" value="V-set"/>
    <property type="match status" value="2"/>
</dbReference>
<keyword evidence="6" id="KW-1015">Disulfide bond</keyword>
<dbReference type="InterPro" id="IPR052051">
    <property type="entry name" value="TCR_complex_component"/>
</dbReference>
<evidence type="ECO:0000259" key="8">
    <source>
        <dbReference type="PROSITE" id="PS50835"/>
    </source>
</evidence>
<dbReference type="InterPro" id="IPR036179">
    <property type="entry name" value="Ig-like_dom_sf"/>
</dbReference>
<evidence type="ECO:0000256" key="3">
    <source>
        <dbReference type="ARBA" id="ARBA00022729"/>
    </source>
</evidence>
<dbReference type="GO" id="GO:0002376">
    <property type="term" value="P:immune system process"/>
    <property type="evidence" value="ECO:0007669"/>
    <property type="project" value="UniProtKB-KW"/>
</dbReference>
<keyword evidence="10" id="KW-1185">Reference proteome</keyword>
<dbReference type="Gene3D" id="2.60.40.10">
    <property type="entry name" value="Immunoglobulins"/>
    <property type="match status" value="2"/>
</dbReference>
<dbReference type="InterPro" id="IPR007110">
    <property type="entry name" value="Ig-like_dom"/>
</dbReference>
<evidence type="ECO:0000256" key="2">
    <source>
        <dbReference type="ARBA" id="ARBA00022475"/>
    </source>
</evidence>
<dbReference type="PROSITE" id="PS50835">
    <property type="entry name" value="IG_LIKE"/>
    <property type="match status" value="1"/>
</dbReference>
<dbReference type="GO" id="GO:0005886">
    <property type="term" value="C:plasma membrane"/>
    <property type="evidence" value="ECO:0007669"/>
    <property type="project" value="UniProtKB-SubCell"/>
</dbReference>
<feature type="non-terminal residue" evidence="9">
    <location>
        <position position="1"/>
    </location>
</feature>
<dbReference type="PANTHER" id="PTHR19433">
    <property type="entry name" value="T-CELL RECEPTOR ALPHA CHAIN V REGION-RELATED"/>
    <property type="match status" value="1"/>
</dbReference>